<protein>
    <submittedName>
        <fullName evidence="2">Uncharacterized protein</fullName>
    </submittedName>
</protein>
<evidence type="ECO:0000313" key="3">
    <source>
        <dbReference type="Proteomes" id="UP000013827"/>
    </source>
</evidence>
<dbReference type="HOGENOM" id="CLU_485248_0_0_1"/>
<evidence type="ECO:0000313" key="2">
    <source>
        <dbReference type="EnsemblProtists" id="EOD14259"/>
    </source>
</evidence>
<dbReference type="GeneID" id="17260405"/>
<dbReference type="KEGG" id="ehx:EMIHUDRAFT_459428"/>
<feature type="region of interest" description="Disordered" evidence="1">
    <location>
        <begin position="337"/>
        <end position="369"/>
    </location>
</feature>
<dbReference type="AlphaFoldDB" id="A0A0D3ISM4"/>
<reference evidence="3" key="1">
    <citation type="journal article" date="2013" name="Nature">
        <title>Pan genome of the phytoplankton Emiliania underpins its global distribution.</title>
        <authorList>
            <person name="Read B.A."/>
            <person name="Kegel J."/>
            <person name="Klute M.J."/>
            <person name="Kuo A."/>
            <person name="Lefebvre S.C."/>
            <person name="Maumus F."/>
            <person name="Mayer C."/>
            <person name="Miller J."/>
            <person name="Monier A."/>
            <person name="Salamov A."/>
            <person name="Young J."/>
            <person name="Aguilar M."/>
            <person name="Claverie J.M."/>
            <person name="Frickenhaus S."/>
            <person name="Gonzalez K."/>
            <person name="Herman E.K."/>
            <person name="Lin Y.C."/>
            <person name="Napier J."/>
            <person name="Ogata H."/>
            <person name="Sarno A.F."/>
            <person name="Shmutz J."/>
            <person name="Schroeder D."/>
            <person name="de Vargas C."/>
            <person name="Verret F."/>
            <person name="von Dassow P."/>
            <person name="Valentin K."/>
            <person name="Van de Peer Y."/>
            <person name="Wheeler G."/>
            <person name="Dacks J.B."/>
            <person name="Delwiche C.F."/>
            <person name="Dyhrman S.T."/>
            <person name="Glockner G."/>
            <person name="John U."/>
            <person name="Richards T."/>
            <person name="Worden A.Z."/>
            <person name="Zhang X."/>
            <person name="Grigoriev I.V."/>
            <person name="Allen A.E."/>
            <person name="Bidle K."/>
            <person name="Borodovsky M."/>
            <person name="Bowler C."/>
            <person name="Brownlee C."/>
            <person name="Cock J.M."/>
            <person name="Elias M."/>
            <person name="Gladyshev V.N."/>
            <person name="Groth M."/>
            <person name="Guda C."/>
            <person name="Hadaegh A."/>
            <person name="Iglesias-Rodriguez M.D."/>
            <person name="Jenkins J."/>
            <person name="Jones B.M."/>
            <person name="Lawson T."/>
            <person name="Leese F."/>
            <person name="Lindquist E."/>
            <person name="Lobanov A."/>
            <person name="Lomsadze A."/>
            <person name="Malik S.B."/>
            <person name="Marsh M.E."/>
            <person name="Mackinder L."/>
            <person name="Mock T."/>
            <person name="Mueller-Roeber B."/>
            <person name="Pagarete A."/>
            <person name="Parker M."/>
            <person name="Probert I."/>
            <person name="Quesneville H."/>
            <person name="Raines C."/>
            <person name="Rensing S.A."/>
            <person name="Riano-Pachon D.M."/>
            <person name="Richier S."/>
            <person name="Rokitta S."/>
            <person name="Shiraiwa Y."/>
            <person name="Soanes D.M."/>
            <person name="van der Giezen M."/>
            <person name="Wahlund T.M."/>
            <person name="Williams B."/>
            <person name="Wilson W."/>
            <person name="Wolfe G."/>
            <person name="Wurch L.L."/>
        </authorList>
    </citation>
    <scope>NUCLEOTIDE SEQUENCE</scope>
</reference>
<keyword evidence="3" id="KW-1185">Reference proteome</keyword>
<proteinExistence type="predicted"/>
<sequence>MLSTLLASALAAAPEKVLLTMRTSLAKDDLAAAISAGKTALQSCSADKASEAPLHRVLNASVHGLERKQQLLSATPKPMPKLEKALKSAGKKLKAVKDEFDGEELLSKDDKATIAKAEAAERAARLAIDEAKVVERVKAGRGMSALPFSSLLASLRAGPHAGRLTVLSEAPLVVTVDDFLGAAGKEALADLPAVLDSLAHEEEGSPQLCLGDAPDKAVTKKVEEAIKEAKKAASKGNGREKRETHSCKAHCNATAALVSIAANYSEAGGGGPPGSAPDSGCGPLTPALDAALTQRDAAWMIIGANKAADLLDAAISGVVGFTAQDAEAAFAQVEERMVERDDPATVEVPPEWDEEEDGEWEPSKLPGEPPEAQVVQLSAADASPPGLGLAYAYSSSPEILRHPPRGGYRAATGGGRKLALECDDFASESPVSAVLGAHLYATTVPKGKGGEDTFPALGVSVRPEAGRLLLFEVAMPDGGCDPASAAASAPLKPGGADKLLLSKRFYSAPAFDRGANNAETPQQPPRKVLCDAENGCQRREPAGRPQQGAAVQAAHSYKAPPQ</sequence>
<organism evidence="2 3">
    <name type="scientific">Emiliania huxleyi (strain CCMP1516)</name>
    <dbReference type="NCBI Taxonomy" id="280463"/>
    <lineage>
        <taxon>Eukaryota</taxon>
        <taxon>Haptista</taxon>
        <taxon>Haptophyta</taxon>
        <taxon>Prymnesiophyceae</taxon>
        <taxon>Isochrysidales</taxon>
        <taxon>Noelaerhabdaceae</taxon>
        <taxon>Emiliania</taxon>
    </lineage>
</organism>
<dbReference type="RefSeq" id="XP_005766688.1">
    <property type="nucleotide sequence ID" value="XM_005766631.1"/>
</dbReference>
<feature type="region of interest" description="Disordered" evidence="1">
    <location>
        <begin position="533"/>
        <end position="562"/>
    </location>
</feature>
<evidence type="ECO:0000256" key="1">
    <source>
        <dbReference type="SAM" id="MobiDB-lite"/>
    </source>
</evidence>
<dbReference type="Proteomes" id="UP000013827">
    <property type="component" value="Unassembled WGS sequence"/>
</dbReference>
<feature type="compositionally biased region" description="Acidic residues" evidence="1">
    <location>
        <begin position="350"/>
        <end position="360"/>
    </location>
</feature>
<accession>A0A0D3ISM4</accession>
<reference evidence="2" key="2">
    <citation type="submission" date="2024-10" db="UniProtKB">
        <authorList>
            <consortium name="EnsemblProtists"/>
        </authorList>
    </citation>
    <scope>IDENTIFICATION</scope>
</reference>
<dbReference type="PaxDb" id="2903-EOD14259"/>
<dbReference type="Gene3D" id="2.60.120.620">
    <property type="entry name" value="q2cbj1_9rhob like domain"/>
    <property type="match status" value="1"/>
</dbReference>
<dbReference type="EnsemblProtists" id="EOD14259">
    <property type="protein sequence ID" value="EOD14259"/>
    <property type="gene ID" value="EMIHUDRAFT_459428"/>
</dbReference>
<name>A0A0D3ISM4_EMIH1</name>